<feature type="chain" id="PRO_5030611746" evidence="2">
    <location>
        <begin position="20"/>
        <end position="732"/>
    </location>
</feature>
<dbReference type="GO" id="GO:0008237">
    <property type="term" value="F:metallopeptidase activity"/>
    <property type="evidence" value="ECO:0007669"/>
    <property type="project" value="InterPro"/>
</dbReference>
<proteinExistence type="predicted"/>
<evidence type="ECO:0000256" key="1">
    <source>
        <dbReference type="ARBA" id="ARBA00022729"/>
    </source>
</evidence>
<keyword evidence="5" id="KW-1185">Reference proteome</keyword>
<evidence type="ECO:0000313" key="5">
    <source>
        <dbReference type="Proteomes" id="UP000552615"/>
    </source>
</evidence>
<gene>
    <name evidence="4" type="ORF">HHL20_16380</name>
</gene>
<dbReference type="RefSeq" id="WP_169232247.1">
    <property type="nucleotide sequence ID" value="NZ_JABBGF010000003.1"/>
</dbReference>
<reference evidence="4 5" key="1">
    <citation type="submission" date="2020-04" db="EMBL/GenBank/DDBJ databases">
        <title>Chryseobacterium sp. RJ-7-14 sp. nov., isolated from Jeju soil.</title>
        <authorList>
            <person name="Dahal R.H."/>
            <person name="Chaudhary D.K."/>
        </authorList>
    </citation>
    <scope>NUCLEOTIDE SEQUENCE [LARGE SCALE GENOMIC DNA]</scope>
    <source>
        <strain evidence="4 5">RJ-7-14</strain>
    </source>
</reference>
<dbReference type="InterPro" id="IPR013783">
    <property type="entry name" value="Ig-like_fold"/>
</dbReference>
<dbReference type="Pfam" id="PF13583">
    <property type="entry name" value="Reprolysin_4"/>
    <property type="match status" value="1"/>
</dbReference>
<dbReference type="Proteomes" id="UP000552615">
    <property type="component" value="Unassembled WGS sequence"/>
</dbReference>
<dbReference type="EMBL" id="JABBGF010000003">
    <property type="protein sequence ID" value="NML58917.1"/>
    <property type="molecule type" value="Genomic_DNA"/>
</dbReference>
<comment type="caution">
    <text evidence="4">The sequence shown here is derived from an EMBL/GenBank/DDBJ whole genome shotgun (WGS) entry which is preliminary data.</text>
</comment>
<name>A0A7Y0FK93_9FLAO</name>
<protein>
    <submittedName>
        <fullName evidence="4">T9SS type A sorting domain-containing protein</fullName>
    </submittedName>
</protein>
<keyword evidence="1 2" id="KW-0732">Signal</keyword>
<dbReference type="AlphaFoldDB" id="A0A7Y0FK93"/>
<evidence type="ECO:0000256" key="2">
    <source>
        <dbReference type="SAM" id="SignalP"/>
    </source>
</evidence>
<dbReference type="SUPFAM" id="SSF55486">
    <property type="entry name" value="Metalloproteases ('zincins'), catalytic domain"/>
    <property type="match status" value="1"/>
</dbReference>
<dbReference type="Gene3D" id="3.40.390.10">
    <property type="entry name" value="Collagenase (Catalytic Domain)"/>
    <property type="match status" value="1"/>
</dbReference>
<feature type="signal peptide" evidence="2">
    <location>
        <begin position="1"/>
        <end position="19"/>
    </location>
</feature>
<dbReference type="InterPro" id="IPR026444">
    <property type="entry name" value="Secre_tail"/>
</dbReference>
<dbReference type="InterPro" id="IPR024079">
    <property type="entry name" value="MetalloPept_cat_dom_sf"/>
</dbReference>
<dbReference type="Pfam" id="PF18962">
    <property type="entry name" value="Por_Secre_tail"/>
    <property type="match status" value="1"/>
</dbReference>
<sequence length="732" mass="79452">MKNKTFIFLCLLIAAQVFGQNYWSKIKNPKIDRENLNPRWTTPNAFSLYHADLDKIKADLKKVPQRFSGDESHIMQFPDADGNVRDYIVQEASVMEPELQAKFPEIRSYTGWQKNHPENTIRFSVTPSTGISVMYFDNWDISYLDSYTKDNSAFILYKRKDLPLNNRLFECHVENELDQLKNNGSANKAPLVSDGQFRTYRLALSATGEYTTFHGGTVSLAMAAMATTMTRVNGIYEKTISTTMVMVSNNNQLIYTNASTDPFTNGNPSTMINENQTNTTNIIGSANYDIGHVFGTNSGGLAGLGVVCVSSNKARGVTGSGAPIGDPFDIDYVAHEMGHQFGANHTFRAATSACSGNFNNATAYEPGSGSTIMAYAGICGVTNNVQNNSDAYFHAASILEMYAVLQRASDCASKVSNNNGVPTADAGADYIIPKETAFVLTGTGTDPNGDPLTYLWEQYDNTSNTQPPVSTATAGPVYRSLTPTTSPSRYFPTLSSVVANNLFPKWEVTPAVARTLNFSLVVNDNKATGNQAARDAMVVTVTNDGPFTVTSQALAGESYNGNTSIPITWNVAGTNTGTINTQNVSILLSKDGGLTFNTVLAASVPNNGSANVTLPNENIASARIMVKAVNNIYYALNTSPFSIVQFLATAESDVKSFSIYPNPSHDVVHIKLKRSSQKADYQLFDASGRLLKTGNFKGTTELSVNDLTNGNYIISLVLENGEKISEKLIIKK</sequence>
<dbReference type="Gene3D" id="2.60.40.10">
    <property type="entry name" value="Immunoglobulins"/>
    <property type="match status" value="1"/>
</dbReference>
<organism evidence="4 5">
    <name type="scientific">Chryseobacterium cheonjiense</name>
    <dbReference type="NCBI Taxonomy" id="2728845"/>
    <lineage>
        <taxon>Bacteria</taxon>
        <taxon>Pseudomonadati</taxon>
        <taxon>Bacteroidota</taxon>
        <taxon>Flavobacteriia</taxon>
        <taxon>Flavobacteriales</taxon>
        <taxon>Weeksellaceae</taxon>
        <taxon>Chryseobacterium group</taxon>
        <taxon>Chryseobacterium</taxon>
    </lineage>
</organism>
<dbReference type="NCBIfam" id="TIGR04183">
    <property type="entry name" value="Por_Secre_tail"/>
    <property type="match status" value="1"/>
</dbReference>
<evidence type="ECO:0000313" key="4">
    <source>
        <dbReference type="EMBL" id="NML58917.1"/>
    </source>
</evidence>
<feature type="domain" description="Secretion system C-terminal sorting" evidence="3">
    <location>
        <begin position="659"/>
        <end position="730"/>
    </location>
</feature>
<accession>A0A7Y0FK93</accession>
<evidence type="ECO:0000259" key="3">
    <source>
        <dbReference type="Pfam" id="PF18962"/>
    </source>
</evidence>